<evidence type="ECO:0000256" key="3">
    <source>
        <dbReference type="ARBA" id="ARBA00022106"/>
    </source>
</evidence>
<dbReference type="InterPro" id="IPR051327">
    <property type="entry name" value="MATE_MepA_subfamily"/>
</dbReference>
<keyword evidence="8 10" id="KW-0472">Membrane</keyword>
<evidence type="ECO:0000256" key="6">
    <source>
        <dbReference type="ARBA" id="ARBA00022692"/>
    </source>
</evidence>
<feature type="transmembrane region" description="Helical" evidence="10">
    <location>
        <begin position="62"/>
        <end position="83"/>
    </location>
</feature>
<feature type="transmembrane region" description="Helical" evidence="10">
    <location>
        <begin position="104"/>
        <end position="126"/>
    </location>
</feature>
<feature type="transmembrane region" description="Helical" evidence="10">
    <location>
        <begin position="245"/>
        <end position="269"/>
    </location>
</feature>
<dbReference type="GeneID" id="90533713"/>
<feature type="transmembrane region" description="Helical" evidence="10">
    <location>
        <begin position="21"/>
        <end position="42"/>
    </location>
</feature>
<keyword evidence="4" id="KW-0813">Transport</keyword>
<reference evidence="11 12" key="1">
    <citation type="submission" date="2022-06" db="EMBL/GenBank/DDBJ databases">
        <title>Isolation of gut microbiota from human fecal samples.</title>
        <authorList>
            <person name="Pamer E.G."/>
            <person name="Barat B."/>
            <person name="Waligurski E."/>
            <person name="Medina S."/>
            <person name="Paddock L."/>
            <person name="Mostad J."/>
        </authorList>
    </citation>
    <scope>NUCLEOTIDE SEQUENCE [LARGE SCALE GENOMIC DNA]</scope>
    <source>
        <strain evidence="11 12">DFI.9.73</strain>
    </source>
</reference>
<protein>
    <recommendedName>
        <fullName evidence="3">Multidrug export protein MepA</fullName>
    </recommendedName>
</protein>
<accession>A0ABT1RYQ2</accession>
<dbReference type="Pfam" id="PF01554">
    <property type="entry name" value="MatE"/>
    <property type="match status" value="2"/>
</dbReference>
<evidence type="ECO:0000256" key="5">
    <source>
        <dbReference type="ARBA" id="ARBA00022475"/>
    </source>
</evidence>
<evidence type="ECO:0000256" key="9">
    <source>
        <dbReference type="ARBA" id="ARBA00023251"/>
    </source>
</evidence>
<keyword evidence="7 10" id="KW-1133">Transmembrane helix</keyword>
<feature type="transmembrane region" description="Helical" evidence="10">
    <location>
        <begin position="427"/>
        <end position="452"/>
    </location>
</feature>
<comment type="caution">
    <text evidence="11">The sequence shown here is derived from an EMBL/GenBank/DDBJ whole genome shotgun (WGS) entry which is preliminary data.</text>
</comment>
<dbReference type="NCBIfam" id="TIGR00797">
    <property type="entry name" value="matE"/>
    <property type="match status" value="1"/>
</dbReference>
<feature type="transmembrane region" description="Helical" evidence="10">
    <location>
        <begin position="146"/>
        <end position="167"/>
    </location>
</feature>
<feature type="transmembrane region" description="Helical" evidence="10">
    <location>
        <begin position="179"/>
        <end position="199"/>
    </location>
</feature>
<dbReference type="InterPro" id="IPR002528">
    <property type="entry name" value="MATE_fam"/>
</dbReference>
<feature type="transmembrane region" description="Helical" evidence="10">
    <location>
        <begin position="205"/>
        <end position="225"/>
    </location>
</feature>
<proteinExistence type="inferred from homology"/>
<evidence type="ECO:0000256" key="7">
    <source>
        <dbReference type="ARBA" id="ARBA00022989"/>
    </source>
</evidence>
<organism evidence="11 12">
    <name type="scientific">Neglectibacter timonensis</name>
    <dbReference type="NCBI Taxonomy" id="1776382"/>
    <lineage>
        <taxon>Bacteria</taxon>
        <taxon>Bacillati</taxon>
        <taxon>Bacillota</taxon>
        <taxon>Clostridia</taxon>
        <taxon>Eubacteriales</taxon>
        <taxon>Oscillospiraceae</taxon>
        <taxon>Neglectibacter</taxon>
    </lineage>
</organism>
<evidence type="ECO:0000256" key="8">
    <source>
        <dbReference type="ARBA" id="ARBA00023136"/>
    </source>
</evidence>
<dbReference type="InterPro" id="IPR048279">
    <property type="entry name" value="MdtK-like"/>
</dbReference>
<dbReference type="PANTHER" id="PTHR43823">
    <property type="entry name" value="SPORULATION PROTEIN YKVU"/>
    <property type="match status" value="1"/>
</dbReference>
<dbReference type="InterPro" id="IPR045070">
    <property type="entry name" value="MATE_MepA-like"/>
</dbReference>
<evidence type="ECO:0000256" key="4">
    <source>
        <dbReference type="ARBA" id="ARBA00022448"/>
    </source>
</evidence>
<evidence type="ECO:0000256" key="1">
    <source>
        <dbReference type="ARBA" id="ARBA00004651"/>
    </source>
</evidence>
<keyword evidence="6 10" id="KW-0812">Transmembrane</keyword>
<dbReference type="PIRSF" id="PIRSF006603">
    <property type="entry name" value="DinF"/>
    <property type="match status" value="1"/>
</dbReference>
<dbReference type="EMBL" id="JANFZH010000015">
    <property type="protein sequence ID" value="MCQ4839812.1"/>
    <property type="molecule type" value="Genomic_DNA"/>
</dbReference>
<gene>
    <name evidence="11" type="ORF">NE695_07785</name>
</gene>
<evidence type="ECO:0000313" key="12">
    <source>
        <dbReference type="Proteomes" id="UP001524473"/>
    </source>
</evidence>
<feature type="transmembrane region" description="Helical" evidence="10">
    <location>
        <begin position="398"/>
        <end position="421"/>
    </location>
</feature>
<keyword evidence="12" id="KW-1185">Reference proteome</keyword>
<evidence type="ECO:0000256" key="2">
    <source>
        <dbReference type="ARBA" id="ARBA00008417"/>
    </source>
</evidence>
<keyword evidence="5" id="KW-1003">Cell membrane</keyword>
<evidence type="ECO:0000256" key="10">
    <source>
        <dbReference type="SAM" id="Phobius"/>
    </source>
</evidence>
<evidence type="ECO:0000313" key="11">
    <source>
        <dbReference type="EMBL" id="MCQ4839812.1"/>
    </source>
</evidence>
<dbReference type="Proteomes" id="UP001524473">
    <property type="component" value="Unassembled WGS sequence"/>
</dbReference>
<keyword evidence="9" id="KW-0046">Antibiotic resistance</keyword>
<feature type="transmembrane region" description="Helical" evidence="10">
    <location>
        <begin position="368"/>
        <end position="386"/>
    </location>
</feature>
<comment type="similarity">
    <text evidence="2">Belongs to the multi antimicrobial extrusion (MATE) (TC 2.A.66.1) family. MepA subfamily.</text>
</comment>
<dbReference type="PANTHER" id="PTHR43823:SF3">
    <property type="entry name" value="MULTIDRUG EXPORT PROTEIN MEPA"/>
    <property type="match status" value="1"/>
</dbReference>
<feature type="transmembrane region" description="Helical" evidence="10">
    <location>
        <begin position="281"/>
        <end position="300"/>
    </location>
</feature>
<sequence length="474" mass="51259">MSESQTEPQPKLGNDLGTGSIGKLLFSLAVPAITAQFVNMLYNIVDRIYIGHIPKTGTSALTGVGITFPIIVLIMAFSSLVAMGGAPRAAIALGEKNHEKAEKILGTCFSALLVISVVLTAVFLIFDEPILWAFGASENTIPYALSYMQIYVCGTIFVQISLGMNMFITTQGFAKTSMLTVVIGAVLNIVLDPLFIFVFDMGVQGAAIATVFSQAVSAVWVLCFLCGKKTSLRIRRKNLKIRWDILLPVLALGVSPFIMQSTESLLSIVLNTSLLKYGGDIAVGAYTVLASILQIVNLPLQGLTQGAQPITSFNYGAKNYVRVRKSVKLLLCCTMAYCVLFWLLLMLAPQLLVSVFTSDPELIGTAVWATRIFLFGCFAFGAQCGLQQSFLALGQAKVSLLLALLRKIVLLIPLIYILPLFCTNKLFGVFVAEPIADILAATVTTIAFLVWAKKNLSDEALQRRLEAEAALKST</sequence>
<dbReference type="RefSeq" id="WP_066867040.1">
    <property type="nucleotide sequence ID" value="NZ_CABKVV010000014.1"/>
</dbReference>
<feature type="transmembrane region" description="Helical" evidence="10">
    <location>
        <begin position="329"/>
        <end position="348"/>
    </location>
</feature>
<comment type="subcellular location">
    <subcellularLocation>
        <location evidence="1">Cell membrane</location>
        <topology evidence="1">Multi-pass membrane protein</topology>
    </subcellularLocation>
</comment>
<dbReference type="CDD" id="cd13143">
    <property type="entry name" value="MATE_MepA_like"/>
    <property type="match status" value="1"/>
</dbReference>
<name>A0ABT1RYQ2_9FIRM</name>